<comment type="similarity">
    <text evidence="2 6">Belongs to the Nudix hydrolase family. NudJ subfamily.</text>
</comment>
<evidence type="ECO:0000313" key="8">
    <source>
        <dbReference type="EMBL" id="UTW14328.1"/>
    </source>
</evidence>
<organism evidence="8 9">
    <name type="scientific">Marinobacterium rhizophilum</name>
    <dbReference type="NCBI Taxonomy" id="420402"/>
    <lineage>
        <taxon>Bacteria</taxon>
        <taxon>Pseudomonadati</taxon>
        <taxon>Pseudomonadota</taxon>
        <taxon>Gammaproteobacteria</taxon>
        <taxon>Oceanospirillales</taxon>
        <taxon>Oceanospirillaceae</taxon>
        <taxon>Marinobacterium</taxon>
    </lineage>
</organism>
<dbReference type="CDD" id="cd03675">
    <property type="entry name" value="NUDIX_Hydrolase"/>
    <property type="match status" value="1"/>
</dbReference>
<keyword evidence="9" id="KW-1185">Reference proteome</keyword>
<keyword evidence="5 6" id="KW-0378">Hydrolase</keyword>
<dbReference type="PROSITE" id="PS00893">
    <property type="entry name" value="NUDIX_BOX"/>
    <property type="match status" value="1"/>
</dbReference>
<dbReference type="EC" id="3.6.1.-" evidence="6"/>
<keyword evidence="6" id="KW-0460">Magnesium</keyword>
<name>A0ABY5HRZ0_9GAMM</name>
<dbReference type="GO" id="GO:0016787">
    <property type="term" value="F:hydrolase activity"/>
    <property type="evidence" value="ECO:0007669"/>
    <property type="project" value="UniProtKB-KW"/>
</dbReference>
<evidence type="ECO:0000313" key="9">
    <source>
        <dbReference type="Proteomes" id="UP001058461"/>
    </source>
</evidence>
<dbReference type="InterPro" id="IPR015797">
    <property type="entry name" value="NUDIX_hydrolase-like_dom_sf"/>
</dbReference>
<evidence type="ECO:0000256" key="5">
    <source>
        <dbReference type="ARBA" id="ARBA00022801"/>
    </source>
</evidence>
<dbReference type="PANTHER" id="PTHR43222">
    <property type="entry name" value="NUDIX HYDROLASE 23"/>
    <property type="match status" value="1"/>
</dbReference>
<dbReference type="EMBL" id="CP073347">
    <property type="protein sequence ID" value="UTW14328.1"/>
    <property type="molecule type" value="Genomic_DNA"/>
</dbReference>
<evidence type="ECO:0000256" key="3">
    <source>
        <dbReference type="ARBA" id="ARBA00011245"/>
    </source>
</evidence>
<proteinExistence type="inferred from homology"/>
<evidence type="ECO:0000256" key="1">
    <source>
        <dbReference type="ARBA" id="ARBA00001946"/>
    </source>
</evidence>
<evidence type="ECO:0000256" key="4">
    <source>
        <dbReference type="ARBA" id="ARBA00015552"/>
    </source>
</evidence>
<accession>A0ABY5HRZ0</accession>
<dbReference type="PANTHER" id="PTHR43222:SF11">
    <property type="entry name" value="PHOSPHATASE NUDJ"/>
    <property type="match status" value="1"/>
</dbReference>
<evidence type="ECO:0000256" key="6">
    <source>
        <dbReference type="RuleBase" id="RU364043"/>
    </source>
</evidence>
<dbReference type="InterPro" id="IPR020084">
    <property type="entry name" value="NUDIX_hydrolase_CS"/>
</dbReference>
<gene>
    <name evidence="6" type="primary">nudJ</name>
    <name evidence="8" type="ORF">KDW95_05985</name>
</gene>
<evidence type="ECO:0000259" key="7">
    <source>
        <dbReference type="PROSITE" id="PS51462"/>
    </source>
</evidence>
<protein>
    <recommendedName>
        <fullName evidence="4 6">Phosphatase NudJ</fullName>
        <ecNumber evidence="6">3.6.1.-</ecNumber>
    </recommendedName>
</protein>
<feature type="domain" description="Nudix hydrolase" evidence="7">
    <location>
        <begin position="4"/>
        <end position="134"/>
    </location>
</feature>
<evidence type="ECO:0000256" key="2">
    <source>
        <dbReference type="ARBA" id="ARBA00007608"/>
    </source>
</evidence>
<comment type="cofactor">
    <cofactor evidence="1 6">
        <name>Mg(2+)</name>
        <dbReference type="ChEBI" id="CHEBI:18420"/>
    </cofactor>
</comment>
<dbReference type="SUPFAM" id="SSF55811">
    <property type="entry name" value="Nudix"/>
    <property type="match status" value="1"/>
</dbReference>
<dbReference type="Proteomes" id="UP001058461">
    <property type="component" value="Chromosome"/>
</dbReference>
<dbReference type="InterPro" id="IPR000086">
    <property type="entry name" value="NUDIX_hydrolase_dom"/>
</dbReference>
<dbReference type="Pfam" id="PF00293">
    <property type="entry name" value="NUDIX"/>
    <property type="match status" value="1"/>
</dbReference>
<comment type="subunit">
    <text evidence="3 6">Monomer.</text>
</comment>
<dbReference type="PROSITE" id="PS51462">
    <property type="entry name" value="NUDIX"/>
    <property type="match status" value="1"/>
</dbReference>
<sequence>MCWTPHATVAVIIERDGHFLMVEENSDGLRVFNQPAGHVEDDETLVSAAVRETLEETGWHVRPEYLVGLYTYKAPSNGVTYYRFCYAATALEQADNGVLDKDIIATHWLTRDELQERNAQLRSPLVLRCIDDYLAGRRYPLEFVTEHSAQRSDPTTP</sequence>
<dbReference type="Gene3D" id="3.90.79.10">
    <property type="entry name" value="Nucleoside Triphosphate Pyrophosphohydrolase"/>
    <property type="match status" value="1"/>
</dbReference>
<dbReference type="InterPro" id="IPR033713">
    <property type="entry name" value="NudJ"/>
</dbReference>
<reference evidence="8" key="1">
    <citation type="submission" date="2021-04" db="EMBL/GenBank/DDBJ databases">
        <title>Oceanospirillales bacteria with DddD are important DMSP degraders in coastal seawater.</title>
        <authorList>
            <person name="Liu J."/>
        </authorList>
    </citation>
    <scope>NUCLEOTIDE SEQUENCE</scope>
    <source>
        <strain evidence="8">D13-1</strain>
    </source>
</reference>